<evidence type="ECO:0000313" key="1">
    <source>
        <dbReference type="EMBL" id="KAF5315233.1"/>
    </source>
</evidence>
<proteinExistence type="predicted"/>
<sequence>MRNAGNSTLYTSTLYHQKQKQRSCSAAPLSRPPRTRLWTSVLLTCLVVSIVYSAEVTRALRFLPLYASSPSSVRHQPIIGNSPPDYSELRKWESELPQHRPDLPFPEGRSGRYVLFSNSRVNRVGWNNKLNDMLLNTWLAHESNRAYVFHDFIWAKTHYPWPTTADEPDPRTPLNALVSGPSSGGPWAEEDAAPRAVSEAWFDIVCPKHKRKIVNTHDVKPALQSADGKVIFETWRRLLDESPERCIEVIAASPEEDAWPETFDIHFWSGHRSVSLWDRFKSAPVSRLLATSPTVESAIDTNAHLFRAPRSQGPAEDVFQNVLSIHVRRGDFKEACIEHAQQNSTFYNWNLLSFLPDAFEPPSAPARAGLSPGQNTAENEAVFLARCLPSADSITQTVREARDDYLHANHADDHLGYSPRRPRNGPLDVLYIMSNDRTPWLDSLKETLKNDGWKHIVTSRDLRLTSEQQDVSVAVDMDIGRRSAVFIGNGWSSFTSNVIHRRLVDGKKPISIRRW</sequence>
<accession>A0A8H5B3A0</accession>
<dbReference type="OrthoDB" id="2559662at2759"/>
<name>A0A8H5B3A0_9AGAR</name>
<dbReference type="AlphaFoldDB" id="A0A8H5B3A0"/>
<dbReference type="EMBL" id="JAACJJ010000043">
    <property type="protein sequence ID" value="KAF5315233.1"/>
    <property type="molecule type" value="Genomic_DNA"/>
</dbReference>
<gene>
    <name evidence="1" type="ORF">D9619_006974</name>
</gene>
<dbReference type="Proteomes" id="UP000567179">
    <property type="component" value="Unassembled WGS sequence"/>
</dbReference>
<dbReference type="CDD" id="cd11296">
    <property type="entry name" value="O-FucT_like"/>
    <property type="match status" value="1"/>
</dbReference>
<comment type="caution">
    <text evidence="1">The sequence shown here is derived from an EMBL/GenBank/DDBJ whole genome shotgun (WGS) entry which is preliminary data.</text>
</comment>
<reference evidence="1 2" key="1">
    <citation type="journal article" date="2020" name="ISME J.">
        <title>Uncovering the hidden diversity of litter-decomposition mechanisms in mushroom-forming fungi.</title>
        <authorList>
            <person name="Floudas D."/>
            <person name="Bentzer J."/>
            <person name="Ahren D."/>
            <person name="Johansson T."/>
            <person name="Persson P."/>
            <person name="Tunlid A."/>
        </authorList>
    </citation>
    <scope>NUCLEOTIDE SEQUENCE [LARGE SCALE GENOMIC DNA]</scope>
    <source>
        <strain evidence="1 2">CBS 101986</strain>
    </source>
</reference>
<protein>
    <submittedName>
        <fullName evidence="1">Uncharacterized protein</fullName>
    </submittedName>
</protein>
<dbReference type="Gene3D" id="3.40.50.11350">
    <property type="match status" value="1"/>
</dbReference>
<keyword evidence="2" id="KW-1185">Reference proteome</keyword>
<organism evidence="1 2">
    <name type="scientific">Psilocybe cf. subviscida</name>
    <dbReference type="NCBI Taxonomy" id="2480587"/>
    <lineage>
        <taxon>Eukaryota</taxon>
        <taxon>Fungi</taxon>
        <taxon>Dikarya</taxon>
        <taxon>Basidiomycota</taxon>
        <taxon>Agaricomycotina</taxon>
        <taxon>Agaricomycetes</taxon>
        <taxon>Agaricomycetidae</taxon>
        <taxon>Agaricales</taxon>
        <taxon>Agaricineae</taxon>
        <taxon>Strophariaceae</taxon>
        <taxon>Psilocybe</taxon>
    </lineage>
</organism>
<evidence type="ECO:0000313" key="2">
    <source>
        <dbReference type="Proteomes" id="UP000567179"/>
    </source>
</evidence>